<comment type="pathway">
    <text evidence="5">Aromatic compound metabolism; p-cumate degradation; acetaldehyde and pyruvate from p-cumate: step 2/7.</text>
</comment>
<evidence type="ECO:0000313" key="9">
    <source>
        <dbReference type="EMBL" id="AKA22626.1"/>
    </source>
</evidence>
<evidence type="ECO:0000256" key="6">
    <source>
        <dbReference type="ARBA" id="ARBA00066455"/>
    </source>
</evidence>
<dbReference type="NCBIfam" id="NF009466">
    <property type="entry name" value="PRK12826.1-2"/>
    <property type="match status" value="1"/>
</dbReference>
<dbReference type="EMBL" id="CP011110">
    <property type="protein sequence ID" value="AKA22626.1"/>
    <property type="molecule type" value="Genomic_DNA"/>
</dbReference>
<evidence type="ECO:0000256" key="1">
    <source>
        <dbReference type="ARBA" id="ARBA00006484"/>
    </source>
</evidence>
<protein>
    <recommendedName>
        <fullName evidence="7">2,3-dihydroxy-2,3-dihydro-p-cumate dehydrogenase</fullName>
        <ecNumber evidence="6">1.3.1.58</ecNumber>
    </recommendedName>
    <alternativeName>
        <fullName evidence="3">Biphenyl-2,3-dihydro-2,3-diol dehydrogenase</fullName>
    </alternativeName>
</protein>
<evidence type="ECO:0000256" key="3">
    <source>
        <dbReference type="ARBA" id="ARBA00042907"/>
    </source>
</evidence>
<reference evidence="9 10" key="1">
    <citation type="journal article" date="2015" name="Mol. Plant Microbe Interact.">
        <title>Comparative Genomic Analysis of Pseudomonas chlororaphis PCL1606 Reveals New Insight into Antifungal Compounds Involved in Biocontrol.</title>
        <authorList>
            <person name="Calderon C.E."/>
            <person name="Ramos C."/>
            <person name="de Vicente A."/>
            <person name="Cazorla F.M."/>
        </authorList>
    </citation>
    <scope>NUCLEOTIDE SEQUENCE [LARGE SCALE GENOMIC DNA]</scope>
    <source>
        <strain evidence="9 10">PCL1606</strain>
    </source>
</reference>
<sequence>MDVQQSSNGKWVLVSGGSRGIGRALVLALAREGYQVAFTYQSSADAAEQLEREVAASGGLAQGHACDGRDPASVEAVCGQLVQTLGEPYGLINNMGVTGDQLLFKFDIERYRDVVATNLDSAVYFSKCLAPAMAGERRGKILHMSSVSGLKGNKGQLGYSATKAAMIGITKTMALELARFKITVNAIAPGFIATEMVEQIAAPVRKSITDTIPLKRFGEVREVAALASFLLSPQADYITGQTFVIDGGLTA</sequence>
<dbReference type="OrthoDB" id="9804774at2"/>
<dbReference type="FunFam" id="3.40.50.720:FF:000173">
    <property type="entry name" value="3-oxoacyl-[acyl-carrier protein] reductase"/>
    <property type="match status" value="1"/>
</dbReference>
<dbReference type="EC" id="1.3.1.58" evidence="6"/>
<gene>
    <name evidence="9" type="ORF">PCL1606_11710</name>
</gene>
<dbReference type="InterPro" id="IPR057326">
    <property type="entry name" value="KR_dom"/>
</dbReference>
<dbReference type="Gene3D" id="3.40.50.720">
    <property type="entry name" value="NAD(P)-binding Rossmann-like Domain"/>
    <property type="match status" value="1"/>
</dbReference>
<comment type="similarity">
    <text evidence="1">Belongs to the short-chain dehydrogenases/reductases (SDR) family.</text>
</comment>
<evidence type="ECO:0000256" key="7">
    <source>
        <dbReference type="ARBA" id="ARBA00073443"/>
    </source>
</evidence>
<accession>A0A0D5XU73</accession>
<organism evidence="9 10">
    <name type="scientific">Pseudomonas chlororaphis</name>
    <dbReference type="NCBI Taxonomy" id="587753"/>
    <lineage>
        <taxon>Bacteria</taxon>
        <taxon>Pseudomonadati</taxon>
        <taxon>Pseudomonadota</taxon>
        <taxon>Gammaproteobacteria</taxon>
        <taxon>Pseudomonadales</taxon>
        <taxon>Pseudomonadaceae</taxon>
        <taxon>Pseudomonas</taxon>
    </lineage>
</organism>
<dbReference type="PROSITE" id="PS00061">
    <property type="entry name" value="ADH_SHORT"/>
    <property type="match status" value="1"/>
</dbReference>
<dbReference type="PANTHER" id="PTHR42879:SF2">
    <property type="entry name" value="3-OXOACYL-[ACYL-CARRIER-PROTEIN] REDUCTASE FABG"/>
    <property type="match status" value="1"/>
</dbReference>
<dbReference type="PRINTS" id="PR00081">
    <property type="entry name" value="GDHRDH"/>
</dbReference>
<dbReference type="GO" id="GO:0032787">
    <property type="term" value="P:monocarboxylic acid metabolic process"/>
    <property type="evidence" value="ECO:0007669"/>
    <property type="project" value="UniProtKB-ARBA"/>
</dbReference>
<keyword evidence="2" id="KW-0560">Oxidoreductase</keyword>
<evidence type="ECO:0000256" key="5">
    <source>
        <dbReference type="ARBA" id="ARBA00060518"/>
    </source>
</evidence>
<dbReference type="InterPro" id="IPR050259">
    <property type="entry name" value="SDR"/>
</dbReference>
<dbReference type="InterPro" id="IPR020904">
    <property type="entry name" value="Sc_DH/Rdtase_CS"/>
</dbReference>
<dbReference type="Pfam" id="PF13561">
    <property type="entry name" value="adh_short_C2"/>
    <property type="match status" value="1"/>
</dbReference>
<dbReference type="InterPro" id="IPR036291">
    <property type="entry name" value="NAD(P)-bd_dom_sf"/>
</dbReference>
<dbReference type="InterPro" id="IPR002347">
    <property type="entry name" value="SDR_fam"/>
</dbReference>
<dbReference type="Proteomes" id="UP000032748">
    <property type="component" value="Chromosome"/>
</dbReference>
<dbReference type="PANTHER" id="PTHR42879">
    <property type="entry name" value="3-OXOACYL-(ACYL-CARRIER-PROTEIN) REDUCTASE"/>
    <property type="match status" value="1"/>
</dbReference>
<dbReference type="GO" id="GO:0018511">
    <property type="term" value="F:2,3-dihydroxy-2,3-dihydro-p-cumate dehydrogenase activity"/>
    <property type="evidence" value="ECO:0007669"/>
    <property type="project" value="UniProtKB-EC"/>
</dbReference>
<dbReference type="RefSeq" id="WP_044464948.1">
    <property type="nucleotide sequence ID" value="NZ_CP011110.1"/>
</dbReference>
<evidence type="ECO:0000259" key="8">
    <source>
        <dbReference type="SMART" id="SM00822"/>
    </source>
</evidence>
<evidence type="ECO:0000313" key="10">
    <source>
        <dbReference type="Proteomes" id="UP000032748"/>
    </source>
</evidence>
<dbReference type="KEGG" id="pcz:PCL1606_11710"/>
<dbReference type="SUPFAM" id="SSF51735">
    <property type="entry name" value="NAD(P)-binding Rossmann-fold domains"/>
    <property type="match status" value="1"/>
</dbReference>
<evidence type="ECO:0000256" key="2">
    <source>
        <dbReference type="ARBA" id="ARBA00023002"/>
    </source>
</evidence>
<name>A0A0D5XU73_9PSED</name>
<dbReference type="PATRIC" id="fig|587753.10.peg.1164"/>
<dbReference type="PRINTS" id="PR00080">
    <property type="entry name" value="SDRFAMILY"/>
</dbReference>
<comment type="catalytic activity">
    <reaction evidence="4">
        <text>(2R,3S)-2,3-dihydroxy-2,3-dihydro-p-cumate + NAD(+) = 2,3-dihydroxy-p-cumate + NADH + H(+)</text>
        <dbReference type="Rhea" id="RHEA:23772"/>
        <dbReference type="ChEBI" id="CHEBI:15378"/>
        <dbReference type="ChEBI" id="CHEBI:36647"/>
        <dbReference type="ChEBI" id="CHEBI:57540"/>
        <dbReference type="ChEBI" id="CHEBI:57945"/>
        <dbReference type="ChEBI" id="CHEBI:58420"/>
        <dbReference type="EC" id="1.3.1.58"/>
    </reaction>
</comment>
<proteinExistence type="inferred from homology"/>
<dbReference type="SMART" id="SM00822">
    <property type="entry name" value="PKS_KR"/>
    <property type="match status" value="1"/>
</dbReference>
<evidence type="ECO:0000256" key="4">
    <source>
        <dbReference type="ARBA" id="ARBA00050226"/>
    </source>
</evidence>
<feature type="domain" description="Ketoreductase" evidence="8">
    <location>
        <begin position="10"/>
        <end position="190"/>
    </location>
</feature>
<dbReference type="AlphaFoldDB" id="A0A0D5XU73"/>